<keyword evidence="1 2" id="KW-0597">Phosphoprotein</keyword>
<dbReference type="PANTHER" id="PTHR44591:SF3">
    <property type="entry name" value="RESPONSE REGULATORY DOMAIN-CONTAINING PROTEIN"/>
    <property type="match status" value="1"/>
</dbReference>
<dbReference type="EMBL" id="JHEG02000001">
    <property type="protein sequence ID" value="KIE13940.1"/>
    <property type="molecule type" value="Genomic_DNA"/>
</dbReference>
<reference evidence="4" key="1">
    <citation type="journal article" date="2015" name="Genome Announc.">
        <title>Draft Genome Sequence of Tolypothrix boutellei Strain VB521301.</title>
        <authorList>
            <person name="Chandrababunaidu M.M."/>
            <person name="Singh D."/>
            <person name="Sen D."/>
            <person name="Bhan S."/>
            <person name="Das S."/>
            <person name="Gupta A."/>
            <person name="Adhikary S.P."/>
            <person name="Tripathy S."/>
        </authorList>
    </citation>
    <scope>NUCLEOTIDE SEQUENCE</scope>
    <source>
        <strain evidence="4">VB521301</strain>
    </source>
</reference>
<dbReference type="SMART" id="SM00448">
    <property type="entry name" value="REC"/>
    <property type="match status" value="1"/>
</dbReference>
<dbReference type="AlphaFoldDB" id="A0A0C1RPM6"/>
<dbReference type="GO" id="GO:0000160">
    <property type="term" value="P:phosphorelay signal transduction system"/>
    <property type="evidence" value="ECO:0007669"/>
    <property type="project" value="InterPro"/>
</dbReference>
<dbReference type="InterPro" id="IPR011006">
    <property type="entry name" value="CheY-like_superfamily"/>
</dbReference>
<dbReference type="CDD" id="cd17580">
    <property type="entry name" value="REC_2_DhkD-like"/>
    <property type="match status" value="1"/>
</dbReference>
<evidence type="ECO:0000259" key="3">
    <source>
        <dbReference type="PROSITE" id="PS50110"/>
    </source>
</evidence>
<dbReference type="InterPro" id="IPR001789">
    <property type="entry name" value="Sig_transdc_resp-reg_receiver"/>
</dbReference>
<proteinExistence type="predicted"/>
<dbReference type="Pfam" id="PF00072">
    <property type="entry name" value="Response_reg"/>
    <property type="match status" value="1"/>
</dbReference>
<feature type="domain" description="Response regulatory" evidence="3">
    <location>
        <begin position="10"/>
        <end position="128"/>
    </location>
</feature>
<evidence type="ECO:0000256" key="1">
    <source>
        <dbReference type="ARBA" id="ARBA00022553"/>
    </source>
</evidence>
<accession>A0A0C1RPM6</accession>
<protein>
    <recommendedName>
        <fullName evidence="3">Response regulatory domain-containing protein</fullName>
    </recommendedName>
</protein>
<dbReference type="PROSITE" id="PS50110">
    <property type="entry name" value="RESPONSE_REGULATORY"/>
    <property type="match status" value="1"/>
</dbReference>
<gene>
    <name evidence="4" type="ORF">DA73_0200850</name>
</gene>
<dbReference type="PANTHER" id="PTHR44591">
    <property type="entry name" value="STRESS RESPONSE REGULATOR PROTEIN 1"/>
    <property type="match status" value="1"/>
</dbReference>
<feature type="modified residue" description="4-aspartylphosphate" evidence="2">
    <location>
        <position position="59"/>
    </location>
</feature>
<sequence length="134" mass="14744">MDWDVANGLQVLVVDDETDVREWITTVLTECGSQVIAVGSVGEALAALEQFRPDVLVSDIGMPNEDGYTFIRKVRELEQNQGEHIAAIALTGYAREEDYTQALTAGFQRHLAKPIKASELVAVIARLAKKSEEK</sequence>
<comment type="caution">
    <text evidence="4">The sequence shown here is derived from an EMBL/GenBank/DDBJ whole genome shotgun (WGS) entry which is preliminary data.</text>
</comment>
<dbReference type="STRING" id="1479485.DA73_0200850"/>
<evidence type="ECO:0000256" key="2">
    <source>
        <dbReference type="PROSITE-ProRule" id="PRU00169"/>
    </source>
</evidence>
<evidence type="ECO:0000313" key="4">
    <source>
        <dbReference type="EMBL" id="KIE13940.1"/>
    </source>
</evidence>
<dbReference type="Gene3D" id="3.40.50.2300">
    <property type="match status" value="1"/>
</dbReference>
<dbReference type="SUPFAM" id="SSF52172">
    <property type="entry name" value="CheY-like"/>
    <property type="match status" value="1"/>
</dbReference>
<dbReference type="InterPro" id="IPR050595">
    <property type="entry name" value="Bact_response_regulator"/>
</dbReference>
<name>A0A0C1RPM6_9CYAN</name>
<organism evidence="4">
    <name type="scientific">Tolypothrix bouteillei VB521301</name>
    <dbReference type="NCBI Taxonomy" id="1479485"/>
    <lineage>
        <taxon>Bacteria</taxon>
        <taxon>Bacillati</taxon>
        <taxon>Cyanobacteriota</taxon>
        <taxon>Cyanophyceae</taxon>
        <taxon>Nostocales</taxon>
        <taxon>Tolypothrichaceae</taxon>
        <taxon>Tolypothrix</taxon>
    </lineage>
</organism>